<keyword evidence="2" id="KW-0677">Repeat</keyword>
<evidence type="ECO:0000313" key="8">
    <source>
        <dbReference type="RefSeq" id="XP_053075815.1"/>
    </source>
</evidence>
<feature type="region of interest" description="Disordered" evidence="4">
    <location>
        <begin position="1"/>
        <end position="30"/>
    </location>
</feature>
<dbReference type="InterPro" id="IPR019775">
    <property type="entry name" value="WD40_repeat_CS"/>
</dbReference>
<organism evidence="6 7">
    <name type="scientific">Acinonyx jubatus</name>
    <name type="common">Cheetah</name>
    <dbReference type="NCBI Taxonomy" id="32536"/>
    <lineage>
        <taxon>Eukaryota</taxon>
        <taxon>Metazoa</taxon>
        <taxon>Chordata</taxon>
        <taxon>Craniata</taxon>
        <taxon>Vertebrata</taxon>
        <taxon>Euteleostomi</taxon>
        <taxon>Mammalia</taxon>
        <taxon>Eutheria</taxon>
        <taxon>Laurasiatheria</taxon>
        <taxon>Carnivora</taxon>
        <taxon>Feliformia</taxon>
        <taxon>Felidae</taxon>
        <taxon>Felinae</taxon>
        <taxon>Acinonyx</taxon>
    </lineage>
</organism>
<dbReference type="PANTHER" id="PTHR19855">
    <property type="entry name" value="WD40 REPEAT PROTEIN 12, 37"/>
    <property type="match status" value="1"/>
</dbReference>
<dbReference type="PROSITE" id="PS50082">
    <property type="entry name" value="WD_REPEATS_2"/>
    <property type="match status" value="1"/>
</dbReference>
<sequence length="468" mass="50731">MELPPGPRDDPRAWDDDSDPEPEPDPDAQAEAYVARVLSPPKVGQALPRAPLLSAPVASPGALEPRAASKGPPVGVPGLLSLPPELLLEICAYLDARLVLHVLPRVCHTLRDLVRDHVTWRLRAQRRVRAPYPVVEEEDFDWPTACIELEQHLSRWAEDGRWAEYFCLADGHFASIDSVLLLQGGTLCLSGSRDRNVNLWDLRQLGVEPSRVLVKALGTQKNSTHKGDDRRSGPQGWVWSLAALDHRVCSGSWDSTVKLWDMAADGQQFGEIKGKAAVLCLSYRPDILVTGTYDKKVTVYDPRAGPALLKSRRLHSSAVLALLADDRHIISGSEDHTLVVFDRRANSVLQRLQVRPPLRPGGTGAAAWPGLSCRVPRPSHSWIPTCSACPTGSPSSGLVTTRACCTSSPTTVAASNSSGPLTWATGLRSQASNTHWGPCTPRPPTRPSGCTCPRIHQGPSAPEATTMC</sequence>
<dbReference type="PRINTS" id="PR00320">
    <property type="entry name" value="GPROTEINBRPT"/>
</dbReference>
<protein>
    <submittedName>
        <fullName evidence="7 8">F-box/WD repeat-containing protein 9 isoform X6</fullName>
    </submittedName>
</protein>
<keyword evidence="6" id="KW-1185">Reference proteome</keyword>
<dbReference type="Proteomes" id="UP001652583">
    <property type="component" value="Chromosome A2"/>
</dbReference>
<evidence type="ECO:0000256" key="2">
    <source>
        <dbReference type="ARBA" id="ARBA00022737"/>
    </source>
</evidence>
<feature type="repeat" description="WD" evidence="3">
    <location>
        <begin position="169"/>
        <end position="203"/>
    </location>
</feature>
<feature type="domain" description="F-box" evidence="5">
    <location>
        <begin position="76"/>
        <end position="123"/>
    </location>
</feature>
<evidence type="ECO:0000256" key="3">
    <source>
        <dbReference type="PROSITE-ProRule" id="PRU00221"/>
    </source>
</evidence>
<dbReference type="SMART" id="SM00320">
    <property type="entry name" value="WD40"/>
    <property type="match status" value="4"/>
</dbReference>
<evidence type="ECO:0000313" key="7">
    <source>
        <dbReference type="RefSeq" id="XP_053075814.1"/>
    </source>
</evidence>
<dbReference type="InterPro" id="IPR001810">
    <property type="entry name" value="F-box_dom"/>
</dbReference>
<dbReference type="RefSeq" id="XP_053075815.1">
    <property type="nucleotide sequence ID" value="XM_053219840.1"/>
</dbReference>
<dbReference type="Pfam" id="PF00400">
    <property type="entry name" value="WD40"/>
    <property type="match status" value="3"/>
</dbReference>
<evidence type="ECO:0000256" key="4">
    <source>
        <dbReference type="SAM" id="MobiDB-lite"/>
    </source>
</evidence>
<dbReference type="SUPFAM" id="SSF81383">
    <property type="entry name" value="F-box domain"/>
    <property type="match status" value="1"/>
</dbReference>
<dbReference type="GeneID" id="106985959"/>
<dbReference type="RefSeq" id="XP_053075814.1">
    <property type="nucleotide sequence ID" value="XM_053219839.1"/>
</dbReference>
<name>A0ABM3PVV7_ACIJB</name>
<dbReference type="InterPro" id="IPR036047">
    <property type="entry name" value="F-box-like_dom_sf"/>
</dbReference>
<evidence type="ECO:0000256" key="1">
    <source>
        <dbReference type="ARBA" id="ARBA00022574"/>
    </source>
</evidence>
<dbReference type="Pfam" id="PF12937">
    <property type="entry name" value="F-box-like"/>
    <property type="match status" value="1"/>
</dbReference>
<dbReference type="InterPro" id="IPR001680">
    <property type="entry name" value="WD40_rpt"/>
</dbReference>
<dbReference type="PROSITE" id="PS50181">
    <property type="entry name" value="FBOX"/>
    <property type="match status" value="1"/>
</dbReference>
<evidence type="ECO:0000259" key="5">
    <source>
        <dbReference type="PROSITE" id="PS50181"/>
    </source>
</evidence>
<evidence type="ECO:0000313" key="6">
    <source>
        <dbReference type="Proteomes" id="UP001652583"/>
    </source>
</evidence>
<reference evidence="7 8" key="1">
    <citation type="submission" date="2025-05" db="UniProtKB">
        <authorList>
            <consortium name="RefSeq"/>
        </authorList>
    </citation>
    <scope>IDENTIFICATION</scope>
    <source>
        <tissue evidence="7 8">Blood</tissue>
    </source>
</reference>
<dbReference type="InterPro" id="IPR015943">
    <property type="entry name" value="WD40/YVTN_repeat-like_dom_sf"/>
</dbReference>
<dbReference type="PROSITE" id="PS00678">
    <property type="entry name" value="WD_REPEATS_1"/>
    <property type="match status" value="1"/>
</dbReference>
<dbReference type="SMART" id="SM00256">
    <property type="entry name" value="FBOX"/>
    <property type="match status" value="1"/>
</dbReference>
<gene>
    <name evidence="7 8" type="primary">FBXW9</name>
</gene>
<dbReference type="Gene3D" id="2.130.10.10">
    <property type="entry name" value="YVTN repeat-like/Quinoprotein amine dehydrogenase"/>
    <property type="match status" value="1"/>
</dbReference>
<dbReference type="InterPro" id="IPR036322">
    <property type="entry name" value="WD40_repeat_dom_sf"/>
</dbReference>
<proteinExistence type="predicted"/>
<dbReference type="PROSITE" id="PS50294">
    <property type="entry name" value="WD_REPEATS_REGION"/>
    <property type="match status" value="1"/>
</dbReference>
<accession>A0ABM3PVV7</accession>
<dbReference type="PANTHER" id="PTHR19855:SF34">
    <property type="entry name" value="F-BOX_WD REPEAT-CONTAINING PROTEIN 9"/>
    <property type="match status" value="1"/>
</dbReference>
<dbReference type="InterPro" id="IPR020472">
    <property type="entry name" value="WD40_PAC1"/>
</dbReference>
<dbReference type="Gene3D" id="1.20.1280.50">
    <property type="match status" value="1"/>
</dbReference>
<keyword evidence="1 3" id="KW-0853">WD repeat</keyword>
<feature type="compositionally biased region" description="Acidic residues" evidence="4">
    <location>
        <begin position="16"/>
        <end position="28"/>
    </location>
</feature>
<dbReference type="SUPFAM" id="SSF50978">
    <property type="entry name" value="WD40 repeat-like"/>
    <property type="match status" value="1"/>
</dbReference>